<evidence type="ECO:0000259" key="2">
    <source>
        <dbReference type="SMART" id="SM00091"/>
    </source>
</evidence>
<dbReference type="InterPro" id="IPR035965">
    <property type="entry name" value="PAS-like_dom_sf"/>
</dbReference>
<dbReference type="Pfam" id="PF12860">
    <property type="entry name" value="PAS_7"/>
    <property type="match status" value="1"/>
</dbReference>
<feature type="chain" id="PRO_5035320964" evidence="1">
    <location>
        <begin position="35"/>
        <end position="520"/>
    </location>
</feature>
<feature type="domain" description="PAS" evidence="2">
    <location>
        <begin position="152"/>
        <end position="218"/>
    </location>
</feature>
<evidence type="ECO:0000256" key="1">
    <source>
        <dbReference type="SAM" id="SignalP"/>
    </source>
</evidence>
<comment type="caution">
    <text evidence="3">The sequence shown here is derived from an EMBL/GenBank/DDBJ whole genome shotgun (WGS) entry which is preliminary data.</text>
</comment>
<dbReference type="SUPFAM" id="SSF55785">
    <property type="entry name" value="PYP-like sensor domain (PAS domain)"/>
    <property type="match status" value="2"/>
</dbReference>
<accession>A0A8J7JC82</accession>
<dbReference type="SMART" id="SM00091">
    <property type="entry name" value="PAS"/>
    <property type="match status" value="3"/>
</dbReference>
<keyword evidence="1" id="KW-0732">Signal</keyword>
<keyword evidence="4" id="KW-1185">Reference proteome</keyword>
<dbReference type="EMBL" id="JAELVR010000006">
    <property type="protein sequence ID" value="MBJ6371999.1"/>
    <property type="molecule type" value="Genomic_DNA"/>
</dbReference>
<evidence type="ECO:0000313" key="3">
    <source>
        <dbReference type="EMBL" id="MBJ6371999.1"/>
    </source>
</evidence>
<name>A0A8J7JC82_9RHOB</name>
<dbReference type="RefSeq" id="WP_199024868.1">
    <property type="nucleotide sequence ID" value="NZ_JAELVR010000006.1"/>
</dbReference>
<proteinExistence type="predicted"/>
<dbReference type="InterPro" id="IPR000014">
    <property type="entry name" value="PAS"/>
</dbReference>
<feature type="signal peptide" evidence="1">
    <location>
        <begin position="1"/>
        <end position="34"/>
    </location>
</feature>
<sequence>MLEQNIVEWVLLAAICMAAAAVAVFVLSSRPAQAARPAVGPPPCDEAIWVFDGPELLDVTTRAETLMDHPAGPSDWADLHGILVRQFPAFPACPSSVRATGRIVVRALDPQDQREIVCEWIDGITRVQLYDAPAARMRVLTEAGLSVEEELATLRTALDKSHFPVWRVNSSGDVTWYNTAYETLCRTVHGRKPGPDTPLFGNSSEVPIPTQKARRSVTDHETGRKLWFDVSLMQNDTGTLGYAMNVNAVVDAEAAQRSFVQTLAKTFAQLSIGLAIFDRNRQLVLFNPALIDLTALPADFLSARPTLLSFFDRLRDQKMMPEPKNYSSWRDQMADLVEAAANGRYQETWSLPSGSVYSVSGRPHPDGAVAFLIEDITAEITLTRRFRSDLELGQSIFDRLDDAIAVFSIEGHLTFSNTAYHKLWDVDPEKCFAQTAIVDAIRVWQEKCRATPVWGDIRDFVLSQDNRAEWWAKITTKSGEVLICSVHPIHSGATMVNFSRPTVAALPAPEAKPDHERLAG</sequence>
<protein>
    <submittedName>
        <fullName evidence="3">PAS-domain containing protein</fullName>
    </submittedName>
</protein>
<organism evidence="3 4">
    <name type="scientific">Sedimentitalea arenosa</name>
    <dbReference type="NCBI Taxonomy" id="2798803"/>
    <lineage>
        <taxon>Bacteria</taxon>
        <taxon>Pseudomonadati</taxon>
        <taxon>Pseudomonadota</taxon>
        <taxon>Alphaproteobacteria</taxon>
        <taxon>Rhodobacterales</taxon>
        <taxon>Paracoccaceae</taxon>
        <taxon>Sedimentitalea</taxon>
    </lineage>
</organism>
<reference evidence="3" key="1">
    <citation type="submission" date="2020-12" db="EMBL/GenBank/DDBJ databases">
        <title>Sedimentitalea sp. nov., isolated from sand in Incheon.</title>
        <authorList>
            <person name="Kim W."/>
        </authorList>
    </citation>
    <scope>NUCLEOTIDE SEQUENCE</scope>
    <source>
        <strain evidence="3">CAU 1593</strain>
    </source>
</reference>
<evidence type="ECO:0000313" key="4">
    <source>
        <dbReference type="Proteomes" id="UP000619079"/>
    </source>
</evidence>
<dbReference type="Proteomes" id="UP000619079">
    <property type="component" value="Unassembled WGS sequence"/>
</dbReference>
<feature type="domain" description="PAS" evidence="2">
    <location>
        <begin position="391"/>
        <end position="457"/>
    </location>
</feature>
<gene>
    <name evidence="3" type="ORF">JF290_10715</name>
</gene>
<dbReference type="AlphaFoldDB" id="A0A8J7JC82"/>
<feature type="domain" description="PAS" evidence="2">
    <location>
        <begin position="261"/>
        <end position="328"/>
    </location>
</feature>